<comment type="caution">
    <text evidence="1">The sequence shown here is derived from an EMBL/GenBank/DDBJ whole genome shotgun (WGS) entry which is preliminary data.</text>
</comment>
<dbReference type="AlphaFoldDB" id="A0AAV4J568"/>
<reference evidence="1 2" key="1">
    <citation type="journal article" date="2021" name="Elife">
        <title>Chloroplast acquisition without the gene transfer in kleptoplastic sea slugs, Plakobranchus ocellatus.</title>
        <authorList>
            <person name="Maeda T."/>
            <person name="Takahashi S."/>
            <person name="Yoshida T."/>
            <person name="Shimamura S."/>
            <person name="Takaki Y."/>
            <person name="Nagai Y."/>
            <person name="Toyoda A."/>
            <person name="Suzuki Y."/>
            <person name="Arimoto A."/>
            <person name="Ishii H."/>
            <person name="Satoh N."/>
            <person name="Nishiyama T."/>
            <person name="Hasebe M."/>
            <person name="Maruyama T."/>
            <person name="Minagawa J."/>
            <person name="Obokata J."/>
            <person name="Shigenobu S."/>
        </authorList>
    </citation>
    <scope>NUCLEOTIDE SEQUENCE [LARGE SCALE GENOMIC DNA]</scope>
</reference>
<evidence type="ECO:0000313" key="1">
    <source>
        <dbReference type="EMBL" id="GFS16406.1"/>
    </source>
</evidence>
<proteinExistence type="predicted"/>
<name>A0AAV4J568_9GAST</name>
<gene>
    <name evidence="1" type="ORF">ElyMa_001472400</name>
</gene>
<organism evidence="1 2">
    <name type="scientific">Elysia marginata</name>
    <dbReference type="NCBI Taxonomy" id="1093978"/>
    <lineage>
        <taxon>Eukaryota</taxon>
        <taxon>Metazoa</taxon>
        <taxon>Spiralia</taxon>
        <taxon>Lophotrochozoa</taxon>
        <taxon>Mollusca</taxon>
        <taxon>Gastropoda</taxon>
        <taxon>Heterobranchia</taxon>
        <taxon>Euthyneura</taxon>
        <taxon>Panpulmonata</taxon>
        <taxon>Sacoglossa</taxon>
        <taxon>Placobranchoidea</taxon>
        <taxon>Plakobranchidae</taxon>
        <taxon>Elysia</taxon>
    </lineage>
</organism>
<dbReference type="EMBL" id="BMAT01002893">
    <property type="protein sequence ID" value="GFS16406.1"/>
    <property type="molecule type" value="Genomic_DNA"/>
</dbReference>
<keyword evidence="2" id="KW-1185">Reference proteome</keyword>
<evidence type="ECO:0000313" key="2">
    <source>
        <dbReference type="Proteomes" id="UP000762676"/>
    </source>
</evidence>
<protein>
    <submittedName>
        <fullName evidence="1">Uncharacterized protein</fullName>
    </submittedName>
</protein>
<dbReference type="Proteomes" id="UP000762676">
    <property type="component" value="Unassembled WGS sequence"/>
</dbReference>
<accession>A0AAV4J568</accession>
<sequence length="306" mass="34585">MSFIHDLLIEVRCRHPQVKGIVNISIGKRQKTSLRWYNIMKQLSVAVMLHTIKENGPIVCGATTDGILLRSEALSATVKFPDGFSMKVDFVPDTQFGMITVSQNMYVGVDVRTHAIVHRGFIGLRTTTYPQWFRSIVEIILCAFLRINSDGDKTKQTTNTIETMKVSPDRLLEGKKSVSDLVLPTSTNWDVSFTNQKLPFLVYYYNDLLTNRFQIYAVIDGNIVPSFCDSTIALSDTVNVFCAKQLNVKKYSTLITMLLTKIYENLTESTNKVEAFQLFSTANNMLQKYINDFPQEMSVYPGGIGI</sequence>